<reference evidence="9" key="1">
    <citation type="submission" date="2017-09" db="EMBL/GenBank/DDBJ databases">
        <title>Depth-based differentiation of microbial function through sediment-hosted aquifers and enrichment of novel symbionts in the deep terrestrial subsurface.</title>
        <authorList>
            <person name="Probst A.J."/>
            <person name="Ladd B."/>
            <person name="Jarett J.K."/>
            <person name="Geller-Mcgrath D.E."/>
            <person name="Sieber C.M.K."/>
            <person name="Emerson J.B."/>
            <person name="Anantharaman K."/>
            <person name="Thomas B.C."/>
            <person name="Malmstrom R."/>
            <person name="Stieglmeier M."/>
            <person name="Klingl A."/>
            <person name="Woyke T."/>
            <person name="Ryan C.M."/>
            <person name="Banfield J.F."/>
        </authorList>
    </citation>
    <scope>NUCLEOTIDE SEQUENCE [LARGE SCALE GENOMIC DNA]</scope>
</reference>
<keyword evidence="5" id="KW-0234">DNA repair</keyword>
<dbReference type="PROSITE" id="PS00374">
    <property type="entry name" value="MGMT"/>
    <property type="match status" value="1"/>
</dbReference>
<dbReference type="InterPro" id="IPR036388">
    <property type="entry name" value="WH-like_DNA-bd_sf"/>
</dbReference>
<dbReference type="GO" id="GO:0003908">
    <property type="term" value="F:methylated-DNA-[protein]-cysteine S-methyltransferase activity"/>
    <property type="evidence" value="ECO:0007669"/>
    <property type="project" value="UniProtKB-EC"/>
</dbReference>
<keyword evidence="2 8" id="KW-0489">Methyltransferase</keyword>
<proteinExistence type="predicted"/>
<evidence type="ECO:0000256" key="3">
    <source>
        <dbReference type="ARBA" id="ARBA00022679"/>
    </source>
</evidence>
<gene>
    <name evidence="8" type="ORF">COU16_02545</name>
</gene>
<keyword evidence="4" id="KW-0227">DNA damage</keyword>
<keyword evidence="3 8" id="KW-0808">Transferase</keyword>
<name>A0A2H0UFI9_9BACT</name>
<evidence type="ECO:0000256" key="2">
    <source>
        <dbReference type="ARBA" id="ARBA00022603"/>
    </source>
</evidence>
<dbReference type="EMBL" id="PFBI01000006">
    <property type="protein sequence ID" value="PIR84436.1"/>
    <property type="molecule type" value="Genomic_DNA"/>
</dbReference>
<accession>A0A2H0UFI9</accession>
<dbReference type="PANTHER" id="PTHR10815">
    <property type="entry name" value="METHYLATED-DNA--PROTEIN-CYSTEINE METHYLTRANSFERASE"/>
    <property type="match status" value="1"/>
</dbReference>
<sequence length="86" mass="9336">MSHFQEKVRAVVREIPKGSVRTYKEVAIAAGNPQAARAVAKVMAANYDPEIPCHRVIRSDGSLGGYNRGGVSQKRKILEAEGVICK</sequence>
<dbReference type="Proteomes" id="UP000229344">
    <property type="component" value="Unassembled WGS sequence"/>
</dbReference>
<comment type="catalytic activity">
    <reaction evidence="6">
        <text>a 6-O-methyl-2'-deoxyguanosine in DNA + L-cysteinyl-[protein] = S-methyl-L-cysteinyl-[protein] + a 2'-deoxyguanosine in DNA</text>
        <dbReference type="Rhea" id="RHEA:24000"/>
        <dbReference type="Rhea" id="RHEA-COMP:10131"/>
        <dbReference type="Rhea" id="RHEA-COMP:10132"/>
        <dbReference type="Rhea" id="RHEA-COMP:11367"/>
        <dbReference type="Rhea" id="RHEA-COMP:11368"/>
        <dbReference type="ChEBI" id="CHEBI:29950"/>
        <dbReference type="ChEBI" id="CHEBI:82612"/>
        <dbReference type="ChEBI" id="CHEBI:85445"/>
        <dbReference type="ChEBI" id="CHEBI:85448"/>
        <dbReference type="EC" id="2.1.1.63"/>
    </reaction>
</comment>
<dbReference type="GO" id="GO:0006281">
    <property type="term" value="P:DNA repair"/>
    <property type="evidence" value="ECO:0007669"/>
    <property type="project" value="UniProtKB-KW"/>
</dbReference>
<dbReference type="InterPro" id="IPR001497">
    <property type="entry name" value="MethylDNA_cys_MeTrfase_AS"/>
</dbReference>
<protein>
    <submittedName>
        <fullName evidence="8">6-O-methylguanine DNA methyltransferase</fullName>
    </submittedName>
</protein>
<dbReference type="CDD" id="cd06445">
    <property type="entry name" value="ATase"/>
    <property type="match status" value="1"/>
</dbReference>
<evidence type="ECO:0000313" key="9">
    <source>
        <dbReference type="Proteomes" id="UP000229344"/>
    </source>
</evidence>
<evidence type="ECO:0000256" key="5">
    <source>
        <dbReference type="ARBA" id="ARBA00023204"/>
    </source>
</evidence>
<comment type="caution">
    <text evidence="8">The sequence shown here is derived from an EMBL/GenBank/DDBJ whole genome shotgun (WGS) entry which is preliminary data.</text>
</comment>
<evidence type="ECO:0000256" key="6">
    <source>
        <dbReference type="ARBA" id="ARBA00049348"/>
    </source>
</evidence>
<dbReference type="AlphaFoldDB" id="A0A2H0UFI9"/>
<evidence type="ECO:0000313" key="8">
    <source>
        <dbReference type="EMBL" id="PIR84436.1"/>
    </source>
</evidence>
<organism evidence="8 9">
    <name type="scientific">Candidatus Kaiserbacteria bacterium CG10_big_fil_rev_8_21_14_0_10_47_16</name>
    <dbReference type="NCBI Taxonomy" id="1974608"/>
    <lineage>
        <taxon>Bacteria</taxon>
        <taxon>Candidatus Kaiseribacteriota</taxon>
    </lineage>
</organism>
<comment type="catalytic activity">
    <reaction evidence="1">
        <text>a 4-O-methyl-thymidine in DNA + L-cysteinyl-[protein] = a thymidine in DNA + S-methyl-L-cysteinyl-[protein]</text>
        <dbReference type="Rhea" id="RHEA:53428"/>
        <dbReference type="Rhea" id="RHEA-COMP:10131"/>
        <dbReference type="Rhea" id="RHEA-COMP:10132"/>
        <dbReference type="Rhea" id="RHEA-COMP:13555"/>
        <dbReference type="Rhea" id="RHEA-COMP:13556"/>
        <dbReference type="ChEBI" id="CHEBI:29950"/>
        <dbReference type="ChEBI" id="CHEBI:82612"/>
        <dbReference type="ChEBI" id="CHEBI:137386"/>
        <dbReference type="ChEBI" id="CHEBI:137387"/>
        <dbReference type="EC" id="2.1.1.63"/>
    </reaction>
</comment>
<evidence type="ECO:0000259" key="7">
    <source>
        <dbReference type="Pfam" id="PF01035"/>
    </source>
</evidence>
<evidence type="ECO:0000256" key="4">
    <source>
        <dbReference type="ARBA" id="ARBA00022763"/>
    </source>
</evidence>
<dbReference type="InterPro" id="IPR014048">
    <property type="entry name" value="MethylDNA_cys_MeTrfase_DNA-bd"/>
</dbReference>
<dbReference type="Pfam" id="PF01035">
    <property type="entry name" value="DNA_binding_1"/>
    <property type="match status" value="1"/>
</dbReference>
<dbReference type="SUPFAM" id="SSF46767">
    <property type="entry name" value="Methylated DNA-protein cysteine methyltransferase, C-terminal domain"/>
    <property type="match status" value="1"/>
</dbReference>
<feature type="domain" description="Methylated-DNA-[protein]-cysteine S-methyltransferase DNA binding" evidence="7">
    <location>
        <begin position="4"/>
        <end position="83"/>
    </location>
</feature>
<dbReference type="Gene3D" id="1.10.10.10">
    <property type="entry name" value="Winged helix-like DNA-binding domain superfamily/Winged helix DNA-binding domain"/>
    <property type="match status" value="1"/>
</dbReference>
<dbReference type="GO" id="GO:0032259">
    <property type="term" value="P:methylation"/>
    <property type="evidence" value="ECO:0007669"/>
    <property type="project" value="UniProtKB-KW"/>
</dbReference>
<dbReference type="PANTHER" id="PTHR10815:SF13">
    <property type="entry name" value="METHYLATED-DNA--PROTEIN-CYSTEINE METHYLTRANSFERASE"/>
    <property type="match status" value="1"/>
</dbReference>
<dbReference type="NCBIfam" id="TIGR00589">
    <property type="entry name" value="ogt"/>
    <property type="match status" value="1"/>
</dbReference>
<dbReference type="InterPro" id="IPR036217">
    <property type="entry name" value="MethylDNA_cys_MeTrfase_DNAb"/>
</dbReference>
<evidence type="ECO:0000256" key="1">
    <source>
        <dbReference type="ARBA" id="ARBA00001286"/>
    </source>
</evidence>